<evidence type="ECO:0000259" key="1">
    <source>
        <dbReference type="Pfam" id="PF15911"/>
    </source>
</evidence>
<name>A0A915K2V5_ROMCU</name>
<dbReference type="InterPro" id="IPR040379">
    <property type="entry name" value="WDR19/dyf-2"/>
</dbReference>
<dbReference type="Proteomes" id="UP000887565">
    <property type="component" value="Unplaced"/>
</dbReference>
<keyword evidence="2" id="KW-1185">Reference proteome</keyword>
<dbReference type="Pfam" id="PF15911">
    <property type="entry name" value="Beta-prop_WDR19_2nd"/>
    <property type="match status" value="1"/>
</dbReference>
<dbReference type="WBParaSite" id="nRc.2.0.1.t33029-RA">
    <property type="protein sequence ID" value="nRc.2.0.1.t33029-RA"/>
    <property type="gene ID" value="nRc.2.0.1.g33029"/>
</dbReference>
<evidence type="ECO:0000313" key="2">
    <source>
        <dbReference type="Proteomes" id="UP000887565"/>
    </source>
</evidence>
<sequence length="304" mass="34880">IDFENSSKDQVKIFPEPDKANAKITSVDFFNNFLILSTDIGHLQYFSTEDWKMVNEYRHTCGIRSLFAQSYGTMLIFLDDKMDSFLYNPINDNLFEIPDIKGQIKGVLWENAPSEKDIFVVYDSNNFHTYAFHRDTIEGCKLVCAGHSKLNHDHTPLSLFDGTVNCLTCDGKVGMVQLATHKLDTKFRGGVSSEIDIKFKLLLTLKKHKITLGFRVGRKFDRDFFVHLSTRCKSLRRPQIHHFCSRVVADLAVDKVAIKITAPSREAMTIEVVQEQWPKSEFSCELTNDCSKRARFSSRFSIIN</sequence>
<organism evidence="2 3">
    <name type="scientific">Romanomermis culicivorax</name>
    <name type="common">Nematode worm</name>
    <dbReference type="NCBI Taxonomy" id="13658"/>
    <lineage>
        <taxon>Eukaryota</taxon>
        <taxon>Metazoa</taxon>
        <taxon>Ecdysozoa</taxon>
        <taxon>Nematoda</taxon>
        <taxon>Enoplea</taxon>
        <taxon>Dorylaimia</taxon>
        <taxon>Mermithida</taxon>
        <taxon>Mermithoidea</taxon>
        <taxon>Mermithidae</taxon>
        <taxon>Romanomermis</taxon>
    </lineage>
</organism>
<dbReference type="SUPFAM" id="SSF50978">
    <property type="entry name" value="WD40 repeat-like"/>
    <property type="match status" value="1"/>
</dbReference>
<evidence type="ECO:0000313" key="3">
    <source>
        <dbReference type="WBParaSite" id="nRc.2.0.1.t33029-RA"/>
    </source>
</evidence>
<dbReference type="PANTHER" id="PTHR14920:SF0">
    <property type="entry name" value="WD REPEAT DOMAIN 19"/>
    <property type="match status" value="1"/>
</dbReference>
<dbReference type="AlphaFoldDB" id="A0A915K2V5"/>
<dbReference type="InterPro" id="IPR036322">
    <property type="entry name" value="WD40_repeat_dom_sf"/>
</dbReference>
<dbReference type="PANTHER" id="PTHR14920">
    <property type="entry name" value="OSMOTIC AVOIDANCE ABNORMAL PROTEIN 1/WD REPEAT MEMBRANE PROTEIN"/>
    <property type="match status" value="1"/>
</dbReference>
<feature type="domain" description="WDR19 WD40 repeat" evidence="1">
    <location>
        <begin position="6"/>
        <end position="181"/>
    </location>
</feature>
<dbReference type="GO" id="GO:0030991">
    <property type="term" value="C:intraciliary transport particle A"/>
    <property type="evidence" value="ECO:0007669"/>
    <property type="project" value="TreeGrafter"/>
</dbReference>
<proteinExistence type="predicted"/>
<protein>
    <recommendedName>
        <fullName evidence="1">WDR19 WD40 repeat domain-containing protein</fullName>
    </recommendedName>
</protein>
<dbReference type="GO" id="GO:0060271">
    <property type="term" value="P:cilium assembly"/>
    <property type="evidence" value="ECO:0007669"/>
    <property type="project" value="TreeGrafter"/>
</dbReference>
<dbReference type="GO" id="GO:0005929">
    <property type="term" value="C:cilium"/>
    <property type="evidence" value="ECO:0007669"/>
    <property type="project" value="TreeGrafter"/>
</dbReference>
<dbReference type="InterPro" id="IPR039468">
    <property type="entry name" value="WDR19_WD40_rpt"/>
</dbReference>
<reference evidence="3" key="1">
    <citation type="submission" date="2022-11" db="UniProtKB">
        <authorList>
            <consortium name="WormBaseParasite"/>
        </authorList>
    </citation>
    <scope>IDENTIFICATION</scope>
</reference>
<dbReference type="GO" id="GO:0035721">
    <property type="term" value="P:intraciliary retrograde transport"/>
    <property type="evidence" value="ECO:0007669"/>
    <property type="project" value="InterPro"/>
</dbReference>
<accession>A0A915K2V5</accession>